<keyword evidence="4" id="KW-0812">Transmembrane</keyword>
<feature type="compositionally biased region" description="Pro residues" evidence="3">
    <location>
        <begin position="588"/>
        <end position="614"/>
    </location>
</feature>
<evidence type="ECO:0000256" key="2">
    <source>
        <dbReference type="PROSITE-ProRule" id="PRU00124"/>
    </source>
</evidence>
<feature type="compositionally biased region" description="Basic residues" evidence="3">
    <location>
        <begin position="423"/>
        <end position="432"/>
    </location>
</feature>
<gene>
    <name evidence="6" type="ORF">FJT64_025085</name>
</gene>
<dbReference type="OrthoDB" id="19606at2759"/>
<evidence type="ECO:0000313" key="6">
    <source>
        <dbReference type="EMBL" id="KAF0302851.1"/>
    </source>
</evidence>
<dbReference type="SUPFAM" id="SSF57424">
    <property type="entry name" value="LDL receptor-like module"/>
    <property type="match status" value="1"/>
</dbReference>
<evidence type="ECO:0000256" key="3">
    <source>
        <dbReference type="SAM" id="MobiDB-lite"/>
    </source>
</evidence>
<accession>A0A6A4WLT6</accession>
<dbReference type="PROSITE" id="PS50068">
    <property type="entry name" value="LDLRA_2"/>
    <property type="match status" value="1"/>
</dbReference>
<dbReference type="SUPFAM" id="SSF49854">
    <property type="entry name" value="Spermadhesin, CUB domain"/>
    <property type="match status" value="1"/>
</dbReference>
<dbReference type="InterPro" id="IPR002172">
    <property type="entry name" value="LDrepeatLR_classA_rpt"/>
</dbReference>
<dbReference type="AlphaFoldDB" id="A0A6A4WLT6"/>
<evidence type="ECO:0000256" key="4">
    <source>
        <dbReference type="SAM" id="Phobius"/>
    </source>
</evidence>
<feature type="disulfide bond" evidence="2">
    <location>
        <begin position="275"/>
        <end position="293"/>
    </location>
</feature>
<dbReference type="InterPro" id="IPR036055">
    <property type="entry name" value="LDL_receptor-like_sf"/>
</dbReference>
<dbReference type="Pfam" id="PF00057">
    <property type="entry name" value="Ldl_recept_a"/>
    <property type="match status" value="1"/>
</dbReference>
<dbReference type="Proteomes" id="UP000440578">
    <property type="component" value="Unassembled WGS sequence"/>
</dbReference>
<evidence type="ECO:0000256" key="1">
    <source>
        <dbReference type="ARBA" id="ARBA00023157"/>
    </source>
</evidence>
<comment type="caution">
    <text evidence="2">Lacks conserved residue(s) required for the propagation of feature annotation.</text>
</comment>
<dbReference type="CDD" id="cd00112">
    <property type="entry name" value="LDLa"/>
    <property type="match status" value="1"/>
</dbReference>
<dbReference type="InterPro" id="IPR000859">
    <property type="entry name" value="CUB_dom"/>
</dbReference>
<name>A0A6A4WLT6_AMPAM</name>
<reference evidence="6 7" key="1">
    <citation type="submission" date="2019-07" db="EMBL/GenBank/DDBJ databases">
        <title>Draft genome assembly of a fouling barnacle, Amphibalanus amphitrite (Darwin, 1854): The first reference genome for Thecostraca.</title>
        <authorList>
            <person name="Kim W."/>
        </authorList>
    </citation>
    <scope>NUCLEOTIDE SEQUENCE [LARGE SCALE GENOMIC DNA]</scope>
    <source>
        <strain evidence="6">SNU_AA5</strain>
        <tissue evidence="6">Soma without cirri and trophi</tissue>
    </source>
</reference>
<keyword evidence="4" id="KW-1133">Transmembrane helix</keyword>
<comment type="caution">
    <text evidence="6">The sequence shown here is derived from an EMBL/GenBank/DDBJ whole genome shotgun (WGS) entry which is preliminary data.</text>
</comment>
<organism evidence="6 7">
    <name type="scientific">Amphibalanus amphitrite</name>
    <name type="common">Striped barnacle</name>
    <name type="synonym">Balanus amphitrite</name>
    <dbReference type="NCBI Taxonomy" id="1232801"/>
    <lineage>
        <taxon>Eukaryota</taxon>
        <taxon>Metazoa</taxon>
        <taxon>Ecdysozoa</taxon>
        <taxon>Arthropoda</taxon>
        <taxon>Crustacea</taxon>
        <taxon>Multicrustacea</taxon>
        <taxon>Cirripedia</taxon>
        <taxon>Thoracica</taxon>
        <taxon>Thoracicalcarea</taxon>
        <taxon>Balanomorpha</taxon>
        <taxon>Balanoidea</taxon>
        <taxon>Balanidae</taxon>
        <taxon>Amphibalaninae</taxon>
        <taxon>Amphibalanus</taxon>
    </lineage>
</organism>
<feature type="transmembrane region" description="Helical" evidence="4">
    <location>
        <begin position="344"/>
        <end position="366"/>
    </location>
</feature>
<dbReference type="InterPro" id="IPR035914">
    <property type="entry name" value="Sperma_CUB_dom_sf"/>
</dbReference>
<dbReference type="SMART" id="SM00042">
    <property type="entry name" value="CUB"/>
    <property type="match status" value="1"/>
</dbReference>
<proteinExistence type="predicted"/>
<keyword evidence="7" id="KW-1185">Reference proteome</keyword>
<feature type="domain" description="CUB" evidence="5">
    <location>
        <begin position="89"/>
        <end position="197"/>
    </location>
</feature>
<dbReference type="InterPro" id="IPR023415">
    <property type="entry name" value="LDLR_class-A_CS"/>
</dbReference>
<dbReference type="PROSITE" id="PS01209">
    <property type="entry name" value="LDLRA_1"/>
    <property type="match status" value="1"/>
</dbReference>
<keyword evidence="1 2" id="KW-1015">Disulfide bond</keyword>
<dbReference type="EMBL" id="VIIS01001004">
    <property type="protein sequence ID" value="KAF0302851.1"/>
    <property type="molecule type" value="Genomic_DNA"/>
</dbReference>
<evidence type="ECO:0000313" key="7">
    <source>
        <dbReference type="Proteomes" id="UP000440578"/>
    </source>
</evidence>
<keyword evidence="4" id="KW-0472">Membrane</keyword>
<evidence type="ECO:0000259" key="5">
    <source>
        <dbReference type="SMART" id="SM00042"/>
    </source>
</evidence>
<protein>
    <recommendedName>
        <fullName evidence="5">CUB domain-containing protein</fullName>
    </recommendedName>
</protein>
<feature type="region of interest" description="Disordered" evidence="3">
    <location>
        <begin position="423"/>
        <end position="452"/>
    </location>
</feature>
<dbReference type="Gene3D" id="4.10.400.10">
    <property type="entry name" value="Low-density Lipoprotein Receptor"/>
    <property type="match status" value="1"/>
</dbReference>
<dbReference type="Gene3D" id="2.60.120.290">
    <property type="entry name" value="Spermadhesin, CUB domain"/>
    <property type="match status" value="1"/>
</dbReference>
<feature type="region of interest" description="Disordered" evidence="3">
    <location>
        <begin position="550"/>
        <end position="622"/>
    </location>
</feature>
<sequence length="649" mass="71136">MNTLKIILFCQLALTEHEKRTMVRFTTLIVTRCHHLEMLEQGRQYDPGLSDCSVAGGLSMTSVGRTLDIRLSFLETLSGEVLFRVESRENRFIFSDPSEVVETAQFPVAYPAHYVAEYVIKRPEVHSHSAILLSFTDYFVSPWSLLELTDDREQKVATYSGDVFRPPITLTNSSWVTLRFHANGRPGAGFRAKFDFIPPSETGALPSPPRTDCGGVVVSAGGAITMLNMTSSGTVWFDCVWLVRSRLPAGHAGKLSLRLLAFRDFACGLHQEMSCGDGRCIALFLRCDGFAHCPDRSDEESSCYTHSLSNSLGVQDEDTWTLSPPNFYFPGPSHAVASLESATLSLLAMCLIIVLTMTSAIIFIYSNGRVAERRARNRILQSISNLIRDSSVEVVSAAPDEPPDYEPPPDYEQIVHCFTVQKRRKRKRKHLRKAIEPQQASRNRRLPRHNTVPSLHHFSDWLRHHTHSRASSTSPTSAAPAAAAAAAATATATATAVAMAGTPEETAPSAETPLTVQLPPEKEEFAVHAALLGACRCAGACGCGVLARRPSQAHRPRGSIPRSKSADVLSSALDEEPSVTRTGRGERSPPPPYQWHPPPSPTPTPAPTPVPTAFPEPQASLNSRQLPPLKLIIPHRILLLTERRVVTVG</sequence>
<dbReference type="SMART" id="SM00192">
    <property type="entry name" value="LDLa"/>
    <property type="match status" value="1"/>
</dbReference>